<reference evidence="12 13" key="1">
    <citation type="journal article" date="2020" name="ISME J.">
        <title>Comparative genomics reveals insights into cyanobacterial evolution and habitat adaptation.</title>
        <authorList>
            <person name="Chen M.Y."/>
            <person name="Teng W.K."/>
            <person name="Zhao L."/>
            <person name="Hu C.X."/>
            <person name="Zhou Y.K."/>
            <person name="Han B.P."/>
            <person name="Song L.R."/>
            <person name="Shu W.S."/>
        </authorList>
    </citation>
    <scope>NUCLEOTIDE SEQUENCE [LARGE SCALE GENOMIC DNA]</scope>
    <source>
        <strain evidence="12 13">FACHB-288</strain>
    </source>
</reference>
<dbReference type="EC" id="1.6.5.9" evidence="2"/>
<comment type="similarity">
    <text evidence="1">Belongs to the NADH dehydrogenase family.</text>
</comment>
<dbReference type="Pfam" id="PF07992">
    <property type="entry name" value="Pyr_redox_2"/>
    <property type="match status" value="1"/>
</dbReference>
<dbReference type="PRINTS" id="PR00411">
    <property type="entry name" value="PNDRDTASEI"/>
</dbReference>
<protein>
    <recommendedName>
        <fullName evidence="2">NADH:ubiquinone reductase (non-electrogenic)</fullName>
        <ecNumber evidence="2">1.6.5.9</ecNumber>
    </recommendedName>
</protein>
<evidence type="ECO:0000256" key="7">
    <source>
        <dbReference type="ARBA" id="ARBA00023027"/>
    </source>
</evidence>
<dbReference type="Pfam" id="PF22366">
    <property type="entry name" value="NDH2_C"/>
    <property type="match status" value="1"/>
</dbReference>
<dbReference type="Proteomes" id="UP000658514">
    <property type="component" value="Unassembled WGS sequence"/>
</dbReference>
<evidence type="ECO:0000313" key="13">
    <source>
        <dbReference type="Proteomes" id="UP000658514"/>
    </source>
</evidence>
<proteinExistence type="inferred from homology"/>
<dbReference type="SUPFAM" id="SSF51905">
    <property type="entry name" value="FAD/NAD(P)-binding domain"/>
    <property type="match status" value="1"/>
</dbReference>
<dbReference type="Gene3D" id="3.50.50.100">
    <property type="match status" value="1"/>
</dbReference>
<evidence type="ECO:0000256" key="9">
    <source>
        <dbReference type="SAM" id="Phobius"/>
    </source>
</evidence>
<dbReference type="InterPro" id="IPR045024">
    <property type="entry name" value="NDH-2"/>
</dbReference>
<evidence type="ECO:0000256" key="4">
    <source>
        <dbReference type="ARBA" id="ARBA00022827"/>
    </source>
</evidence>
<keyword evidence="5" id="KW-0809">Transit peptide</keyword>
<feature type="domain" description="External alternative NADH-ubiquinone oxidoreductase-like C-terminal" evidence="11">
    <location>
        <begin position="359"/>
        <end position="415"/>
    </location>
</feature>
<gene>
    <name evidence="12" type="ORF">H6G24_05635</name>
</gene>
<keyword evidence="6" id="KW-0560">Oxidoreductase</keyword>
<evidence type="ECO:0000259" key="10">
    <source>
        <dbReference type="Pfam" id="PF07992"/>
    </source>
</evidence>
<comment type="caution">
    <text evidence="12">The sequence shown here is derived from an EMBL/GenBank/DDBJ whole genome shotgun (WGS) entry which is preliminary data.</text>
</comment>
<dbReference type="EMBL" id="JACJQH010000006">
    <property type="protein sequence ID" value="MBD2194978.1"/>
    <property type="molecule type" value="Genomic_DNA"/>
</dbReference>
<evidence type="ECO:0000313" key="12">
    <source>
        <dbReference type="EMBL" id="MBD2194978.1"/>
    </source>
</evidence>
<sequence>MVVSFEKKAPHKVVIIGGGFGGLYTAKTLAHANVEITLIDKRNFHLFQPLLYQVATGTLSPADISSPLRAVFSKSKNTRVMLGEVTDIDPQAQKVILDGHVVPYDTLVVATGANHSYFGKDNWKDLAPGLKTVEDAIEMRRRIFSAFEAAEKETDPEKRRALLTFVIVGGGPTGVELAGAIAELAYKTLTEDFRNINTSEAKILLLQGGDRILPHIAPDLSKVAAKSLRKLGVEIQLNTRVTNIENDIVTFKKGNELTSITSKTILWAAGVQGSPMGRVLKERTGVECDRTGRVIVEPDLTIKGYKNIFVVGDLGNFSHQDGNPLPGVAPVAKQQGEYVAQLIQLRIQGYTMPPFHYNHVGSLAMIGQNLAVVDLGPLKLTGFLAWVFWLIIHIYFLIEFDTKLLVVFQWAWNYITRNRRSRLITGRENFVTVQSANNDAVDNNTANNEAVNNEPVNNVNDVNNNGHKFLTKV</sequence>
<name>A0ABR8A6T7_9CYAN</name>
<dbReference type="InterPro" id="IPR054585">
    <property type="entry name" value="NDH2-like_C"/>
</dbReference>
<feature type="transmembrane region" description="Helical" evidence="9">
    <location>
        <begin position="380"/>
        <end position="398"/>
    </location>
</feature>
<dbReference type="PRINTS" id="PR00368">
    <property type="entry name" value="FADPNR"/>
</dbReference>
<keyword evidence="7" id="KW-0520">NAD</keyword>
<dbReference type="PANTHER" id="PTHR43706">
    <property type="entry name" value="NADH DEHYDROGENASE"/>
    <property type="match status" value="1"/>
</dbReference>
<dbReference type="PANTHER" id="PTHR43706:SF47">
    <property type="entry name" value="EXTERNAL NADH-UBIQUINONE OXIDOREDUCTASE 1, MITOCHONDRIAL-RELATED"/>
    <property type="match status" value="1"/>
</dbReference>
<feature type="domain" description="FAD/NAD(P)-binding" evidence="10">
    <location>
        <begin position="12"/>
        <end position="336"/>
    </location>
</feature>
<organism evidence="12 13">
    <name type="scientific">Calothrix parietina FACHB-288</name>
    <dbReference type="NCBI Taxonomy" id="2692896"/>
    <lineage>
        <taxon>Bacteria</taxon>
        <taxon>Bacillati</taxon>
        <taxon>Cyanobacteriota</taxon>
        <taxon>Cyanophyceae</taxon>
        <taxon>Nostocales</taxon>
        <taxon>Calotrichaceae</taxon>
        <taxon>Calothrix</taxon>
    </lineage>
</organism>
<evidence type="ECO:0000256" key="3">
    <source>
        <dbReference type="ARBA" id="ARBA00022630"/>
    </source>
</evidence>
<keyword evidence="9" id="KW-0472">Membrane</keyword>
<dbReference type="InterPro" id="IPR036188">
    <property type="entry name" value="FAD/NAD-bd_sf"/>
</dbReference>
<dbReference type="RefSeq" id="WP_190538904.1">
    <property type="nucleotide sequence ID" value="NZ_CAWPNO010000095.1"/>
</dbReference>
<keyword evidence="9" id="KW-1133">Transmembrane helix</keyword>
<evidence type="ECO:0000259" key="11">
    <source>
        <dbReference type="Pfam" id="PF22366"/>
    </source>
</evidence>
<accession>A0ABR8A6T7</accession>
<evidence type="ECO:0000256" key="2">
    <source>
        <dbReference type="ARBA" id="ARBA00012637"/>
    </source>
</evidence>
<keyword evidence="3" id="KW-0285">Flavoprotein</keyword>
<keyword evidence="9" id="KW-0812">Transmembrane</keyword>
<keyword evidence="13" id="KW-1185">Reference proteome</keyword>
<evidence type="ECO:0000256" key="8">
    <source>
        <dbReference type="ARBA" id="ARBA00047599"/>
    </source>
</evidence>
<keyword evidence="4" id="KW-0274">FAD</keyword>
<evidence type="ECO:0000256" key="5">
    <source>
        <dbReference type="ARBA" id="ARBA00022946"/>
    </source>
</evidence>
<dbReference type="InterPro" id="IPR023753">
    <property type="entry name" value="FAD/NAD-binding_dom"/>
</dbReference>
<evidence type="ECO:0000256" key="1">
    <source>
        <dbReference type="ARBA" id="ARBA00005272"/>
    </source>
</evidence>
<comment type="catalytic activity">
    <reaction evidence="8">
        <text>a quinone + NADH + H(+) = a quinol + NAD(+)</text>
        <dbReference type="Rhea" id="RHEA:46160"/>
        <dbReference type="ChEBI" id="CHEBI:15378"/>
        <dbReference type="ChEBI" id="CHEBI:24646"/>
        <dbReference type="ChEBI" id="CHEBI:57540"/>
        <dbReference type="ChEBI" id="CHEBI:57945"/>
        <dbReference type="ChEBI" id="CHEBI:132124"/>
        <dbReference type="EC" id="1.6.5.9"/>
    </reaction>
</comment>
<evidence type="ECO:0000256" key="6">
    <source>
        <dbReference type="ARBA" id="ARBA00023002"/>
    </source>
</evidence>